<name>A0AAN9S7L2_PSOTE</name>
<reference evidence="2 3" key="1">
    <citation type="submission" date="2024-01" db="EMBL/GenBank/DDBJ databases">
        <title>The genomes of 5 underutilized Papilionoideae crops provide insights into root nodulation and disease resistanc.</title>
        <authorList>
            <person name="Jiang F."/>
        </authorList>
    </citation>
    <scope>NUCLEOTIDE SEQUENCE [LARGE SCALE GENOMIC DNA]</scope>
    <source>
        <strain evidence="2">DUOXIRENSHENG_FW03</strain>
        <tissue evidence="2">Leaves</tissue>
    </source>
</reference>
<protein>
    <submittedName>
        <fullName evidence="2">Uncharacterized protein</fullName>
    </submittedName>
</protein>
<feature type="compositionally biased region" description="Polar residues" evidence="1">
    <location>
        <begin position="30"/>
        <end position="39"/>
    </location>
</feature>
<feature type="region of interest" description="Disordered" evidence="1">
    <location>
        <begin position="1"/>
        <end position="39"/>
    </location>
</feature>
<accession>A0AAN9S7L2</accession>
<evidence type="ECO:0000256" key="1">
    <source>
        <dbReference type="SAM" id="MobiDB-lite"/>
    </source>
</evidence>
<dbReference type="Proteomes" id="UP001386955">
    <property type="component" value="Unassembled WGS sequence"/>
</dbReference>
<dbReference type="EMBL" id="JAYMYS010000006">
    <property type="protein sequence ID" value="KAK7390397.1"/>
    <property type="molecule type" value="Genomic_DNA"/>
</dbReference>
<proteinExistence type="predicted"/>
<dbReference type="AlphaFoldDB" id="A0AAN9S7L2"/>
<sequence>MSSHGSTTSRYSAASSFNSSSNPSVRASMQRPSCTVSHHMNNGNVIRALSMAGSNFSNVHQQPPSLSAGPWIQSQLSNPNWQNPNTMYGQSSHMTSPAVKRKVSIVAEKHIEEERAKKRMETFNINLESHLYNINSYQERVNKGMETFNFNHDPQLHNINSYQEQVNKGMETFNFNHYPYLHNINSSQERLNKGMETFKFNLESHLHNINSYQERVNKGMETINFNPEPHLHNINSFQERVNKGMKTSNFNPEPHLHTSIVIRNE</sequence>
<keyword evidence="3" id="KW-1185">Reference proteome</keyword>
<evidence type="ECO:0000313" key="2">
    <source>
        <dbReference type="EMBL" id="KAK7390397.1"/>
    </source>
</evidence>
<organism evidence="2 3">
    <name type="scientific">Psophocarpus tetragonolobus</name>
    <name type="common">Winged bean</name>
    <name type="synonym">Dolichos tetragonolobus</name>
    <dbReference type="NCBI Taxonomy" id="3891"/>
    <lineage>
        <taxon>Eukaryota</taxon>
        <taxon>Viridiplantae</taxon>
        <taxon>Streptophyta</taxon>
        <taxon>Embryophyta</taxon>
        <taxon>Tracheophyta</taxon>
        <taxon>Spermatophyta</taxon>
        <taxon>Magnoliopsida</taxon>
        <taxon>eudicotyledons</taxon>
        <taxon>Gunneridae</taxon>
        <taxon>Pentapetalae</taxon>
        <taxon>rosids</taxon>
        <taxon>fabids</taxon>
        <taxon>Fabales</taxon>
        <taxon>Fabaceae</taxon>
        <taxon>Papilionoideae</taxon>
        <taxon>50 kb inversion clade</taxon>
        <taxon>NPAAA clade</taxon>
        <taxon>indigoferoid/millettioid clade</taxon>
        <taxon>Phaseoleae</taxon>
        <taxon>Psophocarpus</taxon>
    </lineage>
</organism>
<gene>
    <name evidence="2" type="ORF">VNO78_25702</name>
</gene>
<comment type="caution">
    <text evidence="2">The sequence shown here is derived from an EMBL/GenBank/DDBJ whole genome shotgun (WGS) entry which is preliminary data.</text>
</comment>
<evidence type="ECO:0000313" key="3">
    <source>
        <dbReference type="Proteomes" id="UP001386955"/>
    </source>
</evidence>
<feature type="compositionally biased region" description="Low complexity" evidence="1">
    <location>
        <begin position="9"/>
        <end position="28"/>
    </location>
</feature>